<dbReference type="Pfam" id="PF02405">
    <property type="entry name" value="MlaE"/>
    <property type="match status" value="1"/>
</dbReference>
<comment type="subcellular location">
    <subcellularLocation>
        <location evidence="1">Cell inner membrane</location>
        <topology evidence="1">Multi-pass membrane protein</topology>
    </subcellularLocation>
</comment>
<feature type="transmembrane region" description="Helical" evidence="1">
    <location>
        <begin position="262"/>
        <end position="292"/>
    </location>
</feature>
<feature type="transmembrane region" description="Helical" evidence="1">
    <location>
        <begin position="169"/>
        <end position="192"/>
    </location>
</feature>
<evidence type="ECO:0000313" key="3">
    <source>
        <dbReference type="Proteomes" id="UP000613768"/>
    </source>
</evidence>
<proteinExistence type="inferred from homology"/>
<evidence type="ECO:0000313" key="2">
    <source>
        <dbReference type="EMBL" id="MBD8525440.1"/>
    </source>
</evidence>
<dbReference type="InterPro" id="IPR030802">
    <property type="entry name" value="Permease_MalE"/>
</dbReference>
<evidence type="ECO:0000256" key="1">
    <source>
        <dbReference type="RuleBase" id="RU362044"/>
    </source>
</evidence>
<keyword evidence="1" id="KW-0997">Cell inner membrane</keyword>
<dbReference type="RefSeq" id="WP_192028789.1">
    <property type="nucleotide sequence ID" value="NZ_JACYTR010000009.1"/>
</dbReference>
<sequence>MGSVQVDIQSSQGEPGEVRLSGRFTLAAIAEVEAQLNRLPASLSGWRWQLSQLEAMDSAGALCLWRAARSRGARLEDLRDGQMRDEVVTMFDLVTQADKGEAPPSVERESWMRVLERIGLAVLTLRNDAIALLGFVGLTLQTLAGVLIGKRRLRWTATVHHMEQTGFDAVPIVALLSFLVGSVVAFLGATVLRDFGASIFTVELVSFSFLREFGVLLTAILLAGRSGSAFTAQIGAMKSREELDAMRALGLDPVELLVVPRLLALLLMLPVLTFVAMLSGLLGGALVGSLALDISPGMFLSRLHEMTEVRHFYVGMVKAPVFAFLIAVVGCLEGMKVAGSAESVGKHTTSSVVQAIFLVILFDALFAIFFMEMDW</sequence>
<keyword evidence="1" id="KW-1133">Transmembrane helix</keyword>
<dbReference type="InterPro" id="IPR003453">
    <property type="entry name" value="ABC_MlaE_roteobac"/>
</dbReference>
<feature type="transmembrane region" description="Helical" evidence="1">
    <location>
        <begin position="312"/>
        <end position="332"/>
    </location>
</feature>
<dbReference type="SUPFAM" id="SSF52091">
    <property type="entry name" value="SpoIIaa-like"/>
    <property type="match status" value="1"/>
</dbReference>
<dbReference type="Proteomes" id="UP000613768">
    <property type="component" value="Unassembled WGS sequence"/>
</dbReference>
<dbReference type="GO" id="GO:0005548">
    <property type="term" value="F:phospholipid transporter activity"/>
    <property type="evidence" value="ECO:0007669"/>
    <property type="project" value="TreeGrafter"/>
</dbReference>
<keyword evidence="1" id="KW-1003">Cell membrane</keyword>
<dbReference type="NCBIfam" id="TIGR00056">
    <property type="entry name" value="MlaE family lipid ABC transporter permease subunit"/>
    <property type="match status" value="1"/>
</dbReference>
<dbReference type="InterPro" id="IPR036513">
    <property type="entry name" value="STAS_dom_sf"/>
</dbReference>
<feature type="transmembrane region" description="Helical" evidence="1">
    <location>
        <begin position="204"/>
        <end position="224"/>
    </location>
</feature>
<protein>
    <submittedName>
        <fullName evidence="2">MlaE family lipid ABC transporter permease subunit</fullName>
    </submittedName>
</protein>
<dbReference type="AlphaFoldDB" id="A0AAW3ZJ23"/>
<reference evidence="2 3" key="1">
    <citation type="submission" date="2020-09" db="EMBL/GenBank/DDBJ databases">
        <title>Pseudoxanthomonas sp. CAU 1598 isolated from sand of Yaerae Beach.</title>
        <authorList>
            <person name="Kim W."/>
        </authorList>
    </citation>
    <scope>NUCLEOTIDE SEQUENCE [LARGE SCALE GENOMIC DNA]</scope>
    <source>
        <strain evidence="2 3">CAU 1598</strain>
    </source>
</reference>
<keyword evidence="1" id="KW-0472">Membrane</keyword>
<comment type="caution">
    <text evidence="2">The sequence shown here is derived from an EMBL/GenBank/DDBJ whole genome shotgun (WGS) entry which is preliminary data.</text>
</comment>
<name>A0AAW3ZJ23_9GAMM</name>
<dbReference type="EMBL" id="JACYTR010000009">
    <property type="protein sequence ID" value="MBD8525440.1"/>
    <property type="molecule type" value="Genomic_DNA"/>
</dbReference>
<feature type="transmembrane region" description="Helical" evidence="1">
    <location>
        <begin position="129"/>
        <end position="148"/>
    </location>
</feature>
<dbReference type="GO" id="GO:0043190">
    <property type="term" value="C:ATP-binding cassette (ABC) transporter complex"/>
    <property type="evidence" value="ECO:0007669"/>
    <property type="project" value="InterPro"/>
</dbReference>
<dbReference type="PANTHER" id="PTHR30188">
    <property type="entry name" value="ABC TRANSPORTER PERMEASE PROTEIN-RELATED"/>
    <property type="match status" value="1"/>
</dbReference>
<gene>
    <name evidence="2" type="ORF">IFO71_06760</name>
</gene>
<keyword evidence="1" id="KW-0812">Transmembrane</keyword>
<accession>A0AAW3ZJ23</accession>
<keyword evidence="3" id="KW-1185">Reference proteome</keyword>
<dbReference type="PANTHER" id="PTHR30188:SF3">
    <property type="entry name" value="ABC TRANSPORTER PERMEASE"/>
    <property type="match status" value="1"/>
</dbReference>
<feature type="transmembrane region" description="Helical" evidence="1">
    <location>
        <begin position="352"/>
        <end position="371"/>
    </location>
</feature>
<organism evidence="2 3">
    <name type="scientific">Pseudomarimonas arenosa</name>
    <dbReference type="NCBI Taxonomy" id="2774145"/>
    <lineage>
        <taxon>Bacteria</taxon>
        <taxon>Pseudomonadati</taxon>
        <taxon>Pseudomonadota</taxon>
        <taxon>Gammaproteobacteria</taxon>
        <taxon>Lysobacterales</taxon>
        <taxon>Lysobacteraceae</taxon>
        <taxon>Pseudomarimonas</taxon>
    </lineage>
</organism>
<comment type="similarity">
    <text evidence="1">Belongs to the MlaE permease family.</text>
</comment>